<comment type="caution">
    <text evidence="1">The sequence shown here is derived from an EMBL/GenBank/DDBJ whole genome shotgun (WGS) entry which is preliminary data.</text>
</comment>
<dbReference type="AlphaFoldDB" id="A0A417YFF9"/>
<evidence type="ECO:0008006" key="3">
    <source>
        <dbReference type="Google" id="ProtNLM"/>
    </source>
</evidence>
<accession>A0A417YFF9</accession>
<evidence type="ECO:0000313" key="1">
    <source>
        <dbReference type="EMBL" id="RHW31491.1"/>
    </source>
</evidence>
<dbReference type="EMBL" id="QWEG01000022">
    <property type="protein sequence ID" value="RHW31491.1"/>
    <property type="molecule type" value="Genomic_DNA"/>
</dbReference>
<dbReference type="RefSeq" id="WP_118924552.1">
    <property type="nucleotide sequence ID" value="NZ_QWEG01000022.1"/>
</dbReference>
<name>A0A417YFF9_9BACI</name>
<keyword evidence="2" id="KW-1185">Reference proteome</keyword>
<evidence type="ECO:0000313" key="2">
    <source>
        <dbReference type="Proteomes" id="UP000284416"/>
    </source>
</evidence>
<sequence length="77" mass="9041">MRIIDLNEISIKSAIRLMMEGTSYKQFQEIAKELKIPRSTFQSQLDNNSLRVRDLVKVADLLGYQLKLDKKEDEVRE</sequence>
<dbReference type="Proteomes" id="UP000284416">
    <property type="component" value="Unassembled WGS sequence"/>
</dbReference>
<gene>
    <name evidence="1" type="ORF">D1B31_22045</name>
</gene>
<protein>
    <recommendedName>
        <fullName evidence="3">XRE family transcriptional regulator</fullName>
    </recommendedName>
</protein>
<dbReference type="OrthoDB" id="2938701at2"/>
<reference evidence="1 2" key="1">
    <citation type="journal article" date="2017" name="Int. J. Syst. Evol. Microbiol.">
        <title>Bacillus notoginsengisoli sp. nov., a novel bacterium isolated from the rhizosphere of Panax notoginseng.</title>
        <authorList>
            <person name="Zhang M.Y."/>
            <person name="Cheng J."/>
            <person name="Cai Y."/>
            <person name="Zhang T.Y."/>
            <person name="Wu Y.Y."/>
            <person name="Manikprabhu D."/>
            <person name="Li W.J."/>
            <person name="Zhang Y.X."/>
        </authorList>
    </citation>
    <scope>NUCLEOTIDE SEQUENCE [LARGE SCALE GENOMIC DNA]</scope>
    <source>
        <strain evidence="1 2">JCM 30743</strain>
    </source>
</reference>
<proteinExistence type="predicted"/>
<organism evidence="1 2">
    <name type="scientific">Neobacillus notoginsengisoli</name>
    <dbReference type="NCBI Taxonomy" id="1578198"/>
    <lineage>
        <taxon>Bacteria</taxon>
        <taxon>Bacillati</taxon>
        <taxon>Bacillota</taxon>
        <taxon>Bacilli</taxon>
        <taxon>Bacillales</taxon>
        <taxon>Bacillaceae</taxon>
        <taxon>Neobacillus</taxon>
    </lineage>
</organism>